<sequence>MLLPTLRGHATFGVDVRHTQKITGHGMTNKTDKYAALAPRIEYLSDVVVLSQAWKKTHTYIRHHNWYADTLELDCSAVNLDGELSQWSAELRDGTYTPKAARLVPAPKSDPWVFGDAEINGWAPVSSSEHFLRPLAHVGIREQTIATAAMLCLADCVESAQGDTSLDALDAQKAGVFSYGNRLFCSWTDQGARARFSWGNSNVYSRYFQDYQSFVERPLLIAQSAVLSGQDALTLFVIKLDLSAFYDNINIEGLVEKLTELYWRYSETIAPTAKTSSARFWATLAKSLSIGWQVEDAKWAPYLKGQKLPSGLPQGLVSSGFFANAYLVDFDEAVGESIGRSFNRRGVKFRLHDYCRYVDDVRLVVSCDKQVPSEEELGLALTEWVQARLDSKANDVEFEERLVVNEQKTEVQPFASLGGESGTAARMKSLQSQLSGPFDIAALQHVEAGLNGLLAQAELGTAAKQKVDGGRNLPPLASVVRPKREVRDDTLTRFAAYRLTKALKLRRKMTDLTQDEEAGLSRNILLHDLEVAARRLVAAWSLNPGLAQVLTYALDLFPCPELLKTITDALLTKVLGTQEDAYSTGTALYTLAQLFRAGASQTGKYWESDGSLQVGDVERYRLELGQLARMLIDEGVLPWYVRQQALLLLASLSQVITLDTSFDELPYHRSLHEFIGKRVDEGLPHIEETIAVSLVGHQLLRDDAHYAMWFAALSRQSTRKDRLIALELLAQNQPHLLRVIAASRSNRQLAAEPAFQSIVRYFSSFKEPEDECALVDGEWLSFGDIVKMRDTPFHEENALLQLAFALADAVSRTDELPEQWTPQTIQVRCEDWALLSDPRGMPRLSIRIGPTRGRRDPRYRTPEWCNSEDAILYAIGRVIRCAATGELDFTARQWLLREENIGWYRGISSTWKKRQIGMLNTSVAMAGTTAAITPWFSELLLRLLRWPGLQAQLETSSSVGVVTDAAMLRDLVHERLKAQAALFGKSSNLPIYVYPVDWPIDESRLLRVCVIQGLLPTTKDFDGGLASLHKEGFRARQRNHTASILYLAYQQLQARDSVLGKDHKPYVDLVVLPEYSIHLDDQDLMRAFSDATGAMIFYGLCGATHPVTSEPINAARWLVPQRRNGGRSWVEVDQGKKYPTTEEETLGVKPWRPHQVVIELSSGGAGKFRISGAICYDATDISLPADLRDVSHMFIVSAMNKDVKTFDSMVGMLRYHMYQHILVANAGEFGGSTAQAPYEQEHKRLISHNHGSDQISVSVFDVDINHFGPNLQATKVTLDPSGKKKRIGKTPPAGLMRDSVQ</sequence>
<feature type="domain" description="Reverse transcriptase" evidence="3">
    <location>
        <begin position="85"/>
        <end position="422"/>
    </location>
</feature>
<evidence type="ECO:0000256" key="2">
    <source>
        <dbReference type="SAM" id="MobiDB-lite"/>
    </source>
</evidence>
<dbReference type="RefSeq" id="WP_011356342.1">
    <property type="nucleotide sequence ID" value="NC_007511.1"/>
</dbReference>
<accession>Q391K4</accession>
<dbReference type="HOGENOM" id="CLU_006914_0_0_4"/>
<dbReference type="PROSITE" id="PS50878">
    <property type="entry name" value="RT_POL"/>
    <property type="match status" value="1"/>
</dbReference>
<protein>
    <recommendedName>
        <fullName evidence="3">Reverse transcriptase domain-containing protein</fullName>
    </recommendedName>
</protein>
<dbReference type="InterPro" id="IPR000477">
    <property type="entry name" value="RT_dom"/>
</dbReference>
<dbReference type="KEGG" id="bur:Bcep18194_B2751"/>
<comment type="similarity">
    <text evidence="1">Belongs to the bacterial reverse transcriptase family.</text>
</comment>
<evidence type="ECO:0000313" key="4">
    <source>
        <dbReference type="EMBL" id="ABB12862.1"/>
    </source>
</evidence>
<dbReference type="PATRIC" id="fig|482957.22.peg.6559"/>
<reference evidence="4" key="1">
    <citation type="submission" date="2005-10" db="EMBL/GenBank/DDBJ databases">
        <title>Complete sequence of chromosome 2 of Burkholderia sp. 383.</title>
        <authorList>
            <consortium name="US DOE Joint Genome Institute"/>
            <person name="Copeland A."/>
            <person name="Lucas S."/>
            <person name="Lapidus A."/>
            <person name="Barry K."/>
            <person name="Detter J.C."/>
            <person name="Glavina T."/>
            <person name="Hammon N."/>
            <person name="Israni S."/>
            <person name="Pitluck S."/>
            <person name="Chain P."/>
            <person name="Malfatti S."/>
            <person name="Shin M."/>
            <person name="Vergez L."/>
            <person name="Schmutz J."/>
            <person name="Larimer F."/>
            <person name="Land M."/>
            <person name="Kyrpides N."/>
            <person name="Lykidis A."/>
            <person name="Richardson P."/>
        </authorList>
    </citation>
    <scope>NUCLEOTIDE SEQUENCE [LARGE SCALE GENOMIC DNA]</scope>
    <source>
        <strain evidence="4">383</strain>
    </source>
</reference>
<dbReference type="InterPro" id="IPR051083">
    <property type="entry name" value="GrpII_Intron_Splice-Mob/Def"/>
</dbReference>
<dbReference type="EMBL" id="CP000152">
    <property type="protein sequence ID" value="ABB12862.1"/>
    <property type="molecule type" value="Genomic_DNA"/>
</dbReference>
<gene>
    <name evidence="4" type="ordered locus">Bcep18194_B2751</name>
</gene>
<dbReference type="PANTHER" id="PTHR34047">
    <property type="entry name" value="NUCLEAR INTRON MATURASE 1, MITOCHONDRIAL-RELATED"/>
    <property type="match status" value="1"/>
</dbReference>
<dbReference type="PANTHER" id="PTHR34047:SF8">
    <property type="entry name" value="PROTEIN YKFC"/>
    <property type="match status" value="1"/>
</dbReference>
<dbReference type="GeneID" id="45099772"/>
<name>Q391K4_BURL3</name>
<dbReference type="Proteomes" id="UP000002705">
    <property type="component" value="Chromosome 2"/>
</dbReference>
<keyword evidence="5" id="KW-1185">Reference proteome</keyword>
<organism evidence="4 5">
    <name type="scientific">Burkholderia lata (strain ATCC 17760 / DSM 23089 / LMG 22485 / NCIMB 9086 / R18194 / 383)</name>
    <dbReference type="NCBI Taxonomy" id="482957"/>
    <lineage>
        <taxon>Bacteria</taxon>
        <taxon>Pseudomonadati</taxon>
        <taxon>Pseudomonadota</taxon>
        <taxon>Betaproteobacteria</taxon>
        <taxon>Burkholderiales</taxon>
        <taxon>Burkholderiaceae</taxon>
        <taxon>Burkholderia</taxon>
        <taxon>Burkholderia cepacia complex</taxon>
    </lineage>
</organism>
<dbReference type="CDD" id="cd01646">
    <property type="entry name" value="RT_Bac_retron_I"/>
    <property type="match status" value="1"/>
</dbReference>
<proteinExistence type="inferred from homology"/>
<evidence type="ECO:0000256" key="1">
    <source>
        <dbReference type="ARBA" id="ARBA00034120"/>
    </source>
</evidence>
<evidence type="ECO:0000259" key="3">
    <source>
        <dbReference type="PROSITE" id="PS50878"/>
    </source>
</evidence>
<evidence type="ECO:0000313" key="5">
    <source>
        <dbReference type="Proteomes" id="UP000002705"/>
    </source>
</evidence>
<feature type="region of interest" description="Disordered" evidence="2">
    <location>
        <begin position="1279"/>
        <end position="1301"/>
    </location>
</feature>